<dbReference type="GeneID" id="301819431"/>
<evidence type="ECO:0000313" key="2">
    <source>
        <dbReference type="EMBL" id="BAM91673.1"/>
    </source>
</evidence>
<accession>M4ZCW8</accession>
<evidence type="ECO:0000313" key="3">
    <source>
        <dbReference type="Proteomes" id="UP000011841"/>
    </source>
</evidence>
<dbReference type="EMBL" id="AP012603">
    <property type="protein sequence ID" value="BAM91673.1"/>
    <property type="molecule type" value="Genomic_DNA"/>
</dbReference>
<dbReference type="Proteomes" id="UP000011841">
    <property type="component" value="Chromosome"/>
</dbReference>
<evidence type="ECO:0000256" key="1">
    <source>
        <dbReference type="SAM" id="MobiDB-lite"/>
    </source>
</evidence>
<proteinExistence type="predicted"/>
<reference evidence="2 3" key="1">
    <citation type="journal article" date="2013" name="Appl. Environ. Microbiol.">
        <title>Genome analysis suggests that the soil oligotrophic bacterium Agromonas oligotrophica (Bradyrhizobium oligotrophicum) is a nitrogen-fixing symbiont of Aeschynomene indica.</title>
        <authorList>
            <person name="Okubo T."/>
            <person name="Fukushima S."/>
            <person name="Itakura M."/>
            <person name="Oshima K."/>
            <person name="Longtonglang A."/>
            <person name="Teaumroong N."/>
            <person name="Mitsui H."/>
            <person name="Hattori M."/>
            <person name="Hattori R."/>
            <person name="Hattori T."/>
            <person name="Minamisawa K."/>
        </authorList>
    </citation>
    <scope>NUCLEOTIDE SEQUENCE [LARGE SCALE GENOMIC DNA]</scope>
    <source>
        <strain evidence="2 3">S58</strain>
    </source>
</reference>
<feature type="region of interest" description="Disordered" evidence="1">
    <location>
        <begin position="1"/>
        <end position="27"/>
    </location>
</feature>
<dbReference type="PATRIC" id="fig|1245469.3.peg.5830"/>
<name>M4ZCW8_9BRAD</name>
<gene>
    <name evidence="2" type="ORF">S58_56960</name>
</gene>
<sequence>MVAARSGPRPVQAESSSEPTKRDPSSLATALTIRAENALNKAEQMQPGSERGAAMKAAKILANAAELLRHFSRTVGLPVK</sequence>
<keyword evidence="3" id="KW-1185">Reference proteome</keyword>
<dbReference type="HOGENOM" id="CLU_195815_0_0_5"/>
<dbReference type="RefSeq" id="WP_015668759.1">
    <property type="nucleotide sequence ID" value="NC_020453.1"/>
</dbReference>
<dbReference type="AlphaFoldDB" id="M4ZCW8"/>
<dbReference type="STRING" id="1245469.S58_56960"/>
<protein>
    <submittedName>
        <fullName evidence="2">Uncharacterized protein</fullName>
    </submittedName>
</protein>
<dbReference type="KEGG" id="aol:S58_56960"/>
<organism evidence="2 3">
    <name type="scientific">Bradyrhizobium oligotrophicum S58</name>
    <dbReference type="NCBI Taxonomy" id="1245469"/>
    <lineage>
        <taxon>Bacteria</taxon>
        <taxon>Pseudomonadati</taxon>
        <taxon>Pseudomonadota</taxon>
        <taxon>Alphaproteobacteria</taxon>
        <taxon>Hyphomicrobiales</taxon>
        <taxon>Nitrobacteraceae</taxon>
        <taxon>Bradyrhizobium</taxon>
    </lineage>
</organism>